<organism evidence="2">
    <name type="scientific">freshwater metagenome</name>
    <dbReference type="NCBI Taxonomy" id="449393"/>
    <lineage>
        <taxon>unclassified sequences</taxon>
        <taxon>metagenomes</taxon>
        <taxon>ecological metagenomes</taxon>
    </lineage>
</organism>
<sequence>MTSFDPIRFRTPLYTVAEAARIVGVPASTLNTWAQGYVRSPLGRSAVSGDPVVTHLPAAGPRQPSIPFVGLAEALVLAAVRRSGVPMQRIRPALRQLQEGLGVEHALASQKLYTDGAELLFDYGEQHAADAEGRLARNLVVVRNGQRVFTEVIEAYLRRIEYGADGYASLIRVPAYERAQVVVDPTRAFGVPIFERGGVRVDDVLERFWAGEPLEDLSLEFGVPADQLEDVLRVASRRAA</sequence>
<dbReference type="Pfam" id="PF21321">
    <property type="entry name" value="HTH_66"/>
    <property type="match status" value="1"/>
</dbReference>
<feature type="domain" description="Putative antitoxin VapB45-like DNA-binding HTH" evidence="1">
    <location>
        <begin position="12"/>
        <end position="94"/>
    </location>
</feature>
<evidence type="ECO:0000313" key="2">
    <source>
        <dbReference type="EMBL" id="CAB4596991.1"/>
    </source>
</evidence>
<name>A0A6J6G755_9ZZZZ</name>
<gene>
    <name evidence="2" type="ORF">UFOPK1493_04066</name>
</gene>
<proteinExistence type="predicted"/>
<dbReference type="AlphaFoldDB" id="A0A6J6G755"/>
<dbReference type="Pfam" id="PF04255">
    <property type="entry name" value="DUF433"/>
    <property type="match status" value="1"/>
</dbReference>
<dbReference type="InterPro" id="IPR048708">
    <property type="entry name" value="VapB45-like_HTH"/>
</dbReference>
<dbReference type="InterPro" id="IPR017277">
    <property type="entry name" value="VapB45-like"/>
</dbReference>
<dbReference type="EMBL" id="CAEZSR010000280">
    <property type="protein sequence ID" value="CAB4596991.1"/>
    <property type="molecule type" value="Genomic_DNA"/>
</dbReference>
<reference evidence="2" key="1">
    <citation type="submission" date="2020-05" db="EMBL/GenBank/DDBJ databases">
        <authorList>
            <person name="Chiriac C."/>
            <person name="Salcher M."/>
            <person name="Ghai R."/>
            <person name="Kavagutti S V."/>
        </authorList>
    </citation>
    <scope>NUCLEOTIDE SEQUENCE</scope>
</reference>
<accession>A0A6J6G755</accession>
<dbReference type="InterPro" id="IPR007367">
    <property type="entry name" value="DUF433"/>
</dbReference>
<evidence type="ECO:0000259" key="1">
    <source>
        <dbReference type="Pfam" id="PF21321"/>
    </source>
</evidence>
<dbReference type="PIRSF" id="PIRSF037738">
    <property type="entry name" value="UCP037738"/>
    <property type="match status" value="1"/>
</dbReference>
<protein>
    <submittedName>
        <fullName evidence="2">Unannotated protein</fullName>
    </submittedName>
</protein>